<dbReference type="InterPro" id="IPR001841">
    <property type="entry name" value="Znf_RING"/>
</dbReference>
<reference evidence="8 9" key="1">
    <citation type="journal article" date="2020" name="Microb. Genom.">
        <title>Genetic diversity of clinical and environmental Mucorales isolates obtained from an investigation of mucormycosis cases among solid organ transplant recipients.</title>
        <authorList>
            <person name="Nguyen M.H."/>
            <person name="Kaul D."/>
            <person name="Muto C."/>
            <person name="Cheng S.J."/>
            <person name="Richter R.A."/>
            <person name="Bruno V.M."/>
            <person name="Liu G."/>
            <person name="Beyhan S."/>
            <person name="Sundermann A.J."/>
            <person name="Mounaud S."/>
            <person name="Pasculle A.W."/>
            <person name="Nierman W.C."/>
            <person name="Driscoll E."/>
            <person name="Cumbie R."/>
            <person name="Clancy C.J."/>
            <person name="Dupont C.L."/>
        </authorList>
    </citation>
    <scope>NUCLEOTIDE SEQUENCE [LARGE SCALE GENOMIC DNA]</scope>
    <source>
        <strain evidence="8 9">GL24</strain>
    </source>
</reference>
<dbReference type="Pfam" id="PF03105">
    <property type="entry name" value="SPX"/>
    <property type="match status" value="1"/>
</dbReference>
<accession>A0A9P6Z566</accession>
<keyword evidence="5" id="KW-0175">Coiled coil</keyword>
<evidence type="ECO:0000256" key="1">
    <source>
        <dbReference type="ARBA" id="ARBA00022723"/>
    </source>
</evidence>
<dbReference type="Gene3D" id="3.30.40.10">
    <property type="entry name" value="Zinc/RING finger domain, C3HC4 (zinc finger)"/>
    <property type="match status" value="1"/>
</dbReference>
<evidence type="ECO:0000313" key="8">
    <source>
        <dbReference type="EMBL" id="KAG1570693.1"/>
    </source>
</evidence>
<evidence type="ECO:0000256" key="5">
    <source>
        <dbReference type="SAM" id="Coils"/>
    </source>
</evidence>
<sequence length="444" mass="51858">MKFAKQLETEAENIPLEWRPYLIQYKALKKMITKVTQEIESRGLSASLLHECLYDNNIKYHFTGEPPHVKPNIEFIYDQKEPKVQEIMSRLITAENPKLKYKESHDNKDIFSFTKEKSSQSEMIDIVKELFHITSESDSDNKSIVIELEKDSEFFNLLIKELTNAIRLQDETAEKFKNDISALESKMIKLGSPSQKKTDMYSWRKIFSIYMDACIFQTSNVDKSKKQMQWFLNQLDQCNQLKRLKNKESKCVFEQFIALNTELITINHYQLLNQTAMRKILKKHDKHSGLSASDAFNQLVAVDQLSFNPKLTRIMYAAITEKLTSIIPQPDDYSCPVCMCVAWRPIRLSCNHVFCVRCLIKAQRQKMDNCPLCRHPSAVSEATAYDLDESLQNFLKLYFPKEIQDKKRDNEREQAIEDVQAMTGKRYTKEQLLRMNNSNGCCIM</sequence>
<proteinExistence type="predicted"/>
<evidence type="ECO:0000259" key="6">
    <source>
        <dbReference type="PROSITE" id="PS50089"/>
    </source>
</evidence>
<keyword evidence="3" id="KW-0862">Zinc</keyword>
<comment type="caution">
    <text evidence="8">The sequence shown here is derived from an EMBL/GenBank/DDBJ whole genome shotgun (WGS) entry which is preliminary data.</text>
</comment>
<dbReference type="PROSITE" id="PS50089">
    <property type="entry name" value="ZF_RING_2"/>
    <property type="match status" value="1"/>
</dbReference>
<dbReference type="Proteomes" id="UP000740926">
    <property type="component" value="Unassembled WGS sequence"/>
</dbReference>
<dbReference type="PANTHER" id="PTHR23327">
    <property type="entry name" value="RING FINGER PROTEIN 127"/>
    <property type="match status" value="1"/>
</dbReference>
<dbReference type="InterPro" id="IPR013083">
    <property type="entry name" value="Znf_RING/FYVE/PHD"/>
</dbReference>
<keyword evidence="1" id="KW-0479">Metal-binding</keyword>
<protein>
    <recommendedName>
        <fullName evidence="10">SPX domain-containing protein</fullName>
    </recommendedName>
</protein>
<dbReference type="InterPro" id="IPR018957">
    <property type="entry name" value="Znf_C3HC4_RING-type"/>
</dbReference>
<organism evidence="8 9">
    <name type="scientific">Rhizopus delemar</name>
    <dbReference type="NCBI Taxonomy" id="936053"/>
    <lineage>
        <taxon>Eukaryota</taxon>
        <taxon>Fungi</taxon>
        <taxon>Fungi incertae sedis</taxon>
        <taxon>Mucoromycota</taxon>
        <taxon>Mucoromycotina</taxon>
        <taxon>Mucoromycetes</taxon>
        <taxon>Mucorales</taxon>
        <taxon>Mucorineae</taxon>
        <taxon>Rhizopodaceae</taxon>
        <taxon>Rhizopus</taxon>
    </lineage>
</organism>
<dbReference type="InterPro" id="IPR004331">
    <property type="entry name" value="SPX_dom"/>
</dbReference>
<dbReference type="InterPro" id="IPR017907">
    <property type="entry name" value="Znf_RING_CS"/>
</dbReference>
<keyword evidence="9" id="KW-1185">Reference proteome</keyword>
<dbReference type="SMART" id="SM00184">
    <property type="entry name" value="RING"/>
    <property type="match status" value="1"/>
</dbReference>
<dbReference type="GO" id="GO:0008270">
    <property type="term" value="F:zinc ion binding"/>
    <property type="evidence" value="ECO:0007669"/>
    <property type="project" value="UniProtKB-KW"/>
</dbReference>
<feature type="coiled-coil region" evidence="5">
    <location>
        <begin position="159"/>
        <end position="186"/>
    </location>
</feature>
<evidence type="ECO:0000313" key="9">
    <source>
        <dbReference type="Proteomes" id="UP000740926"/>
    </source>
</evidence>
<evidence type="ECO:0000256" key="2">
    <source>
        <dbReference type="ARBA" id="ARBA00022771"/>
    </source>
</evidence>
<dbReference type="EMBL" id="JAANIU010000686">
    <property type="protein sequence ID" value="KAG1570693.1"/>
    <property type="molecule type" value="Genomic_DNA"/>
</dbReference>
<feature type="domain" description="RING-type" evidence="6">
    <location>
        <begin position="335"/>
        <end position="374"/>
    </location>
</feature>
<dbReference type="CDD" id="cd23137">
    <property type="entry name" value="RING-HC_TRY3-like"/>
    <property type="match status" value="1"/>
</dbReference>
<dbReference type="SUPFAM" id="SSF57850">
    <property type="entry name" value="RING/U-box"/>
    <property type="match status" value="1"/>
</dbReference>
<gene>
    <name evidence="8" type="ORF">G6F50_005263</name>
</gene>
<evidence type="ECO:0000256" key="4">
    <source>
        <dbReference type="PROSITE-ProRule" id="PRU00175"/>
    </source>
</evidence>
<keyword evidence="2 4" id="KW-0863">Zinc-finger</keyword>
<dbReference type="PROSITE" id="PS00518">
    <property type="entry name" value="ZF_RING_1"/>
    <property type="match status" value="1"/>
</dbReference>
<dbReference type="PANTHER" id="PTHR23327:SF51">
    <property type="entry name" value="TRANSCRIPTIONAL REGULATOR OF YEAST FORM ADHERENCE 3"/>
    <property type="match status" value="1"/>
</dbReference>
<name>A0A9P6Z566_9FUNG</name>
<evidence type="ECO:0008006" key="10">
    <source>
        <dbReference type="Google" id="ProtNLM"/>
    </source>
</evidence>
<evidence type="ECO:0000256" key="3">
    <source>
        <dbReference type="ARBA" id="ARBA00022833"/>
    </source>
</evidence>
<feature type="domain" description="SPX" evidence="7">
    <location>
        <begin position="1"/>
        <end position="298"/>
    </location>
</feature>
<dbReference type="PROSITE" id="PS51382">
    <property type="entry name" value="SPX"/>
    <property type="match status" value="1"/>
</dbReference>
<dbReference type="Pfam" id="PF00097">
    <property type="entry name" value="zf-C3HC4"/>
    <property type="match status" value="1"/>
</dbReference>
<dbReference type="AlphaFoldDB" id="A0A9P6Z566"/>
<evidence type="ECO:0000259" key="7">
    <source>
        <dbReference type="PROSITE" id="PS51382"/>
    </source>
</evidence>